<reference evidence="1" key="1">
    <citation type="journal article" date="2020" name="Nature">
        <title>Giant virus diversity and host interactions through global metagenomics.</title>
        <authorList>
            <person name="Schulz F."/>
            <person name="Roux S."/>
            <person name="Paez-Espino D."/>
            <person name="Jungbluth S."/>
            <person name="Walsh D.A."/>
            <person name="Denef V.J."/>
            <person name="McMahon K.D."/>
            <person name="Konstantinidis K.T."/>
            <person name="Eloe-Fadrosh E.A."/>
            <person name="Kyrpides N.C."/>
            <person name="Woyke T."/>
        </authorList>
    </citation>
    <scope>NUCLEOTIDE SEQUENCE</scope>
    <source>
        <strain evidence="1">GVMAG-S-1038524-41</strain>
    </source>
</reference>
<dbReference type="EMBL" id="MN740669">
    <property type="protein sequence ID" value="QHU06903.1"/>
    <property type="molecule type" value="Genomic_DNA"/>
</dbReference>
<dbReference type="AlphaFoldDB" id="A0A6C0JNG1"/>
<evidence type="ECO:0000313" key="1">
    <source>
        <dbReference type="EMBL" id="QHU06903.1"/>
    </source>
</evidence>
<accession>A0A6C0JNG1</accession>
<dbReference type="SUPFAM" id="SSF110849">
    <property type="entry name" value="ParB/Sulfiredoxin"/>
    <property type="match status" value="1"/>
</dbReference>
<sequence>MAYTCDTKEYTETPLTSLLFDEKIADMVEKNGGTFPPKLFNCLYAAETFHLEQKRLERIMTGWETGLPPVSVKEQIGGKYQVLNGRHRLTATILKGVNTIPVMKE</sequence>
<organism evidence="1">
    <name type="scientific">viral metagenome</name>
    <dbReference type="NCBI Taxonomy" id="1070528"/>
    <lineage>
        <taxon>unclassified sequences</taxon>
        <taxon>metagenomes</taxon>
        <taxon>organismal metagenomes</taxon>
    </lineage>
</organism>
<proteinExistence type="predicted"/>
<protein>
    <submittedName>
        <fullName evidence="1">Uncharacterized protein</fullName>
    </submittedName>
</protein>
<dbReference type="InterPro" id="IPR036086">
    <property type="entry name" value="ParB/Sulfiredoxin_sf"/>
</dbReference>
<name>A0A6C0JNG1_9ZZZZ</name>